<sequence>MGKKLLSHQVAFSCRDTDRGILGYAVVSFQGRPLRIFRVLQITQLLLI</sequence>
<keyword evidence="1" id="KW-0614">Plasmid</keyword>
<dbReference type="KEGG" id="ned:HUN01_01760"/>
<proteinExistence type="predicted"/>
<evidence type="ECO:0000313" key="2">
    <source>
        <dbReference type="Proteomes" id="UP000514713"/>
    </source>
</evidence>
<reference evidence="2" key="1">
    <citation type="submission" date="2020-06" db="EMBL/GenBank/DDBJ databases">
        <title>Nostoc edaphicum CCNP1411 genome.</title>
        <authorList>
            <person name="Fidor A."/>
            <person name="Grabski M."/>
            <person name="Gawor J."/>
            <person name="Gromadka R."/>
            <person name="Wegrzyn G."/>
            <person name="Mazur-Marzec H."/>
        </authorList>
    </citation>
    <scope>NUCLEOTIDE SEQUENCE [LARGE SCALE GENOMIC DNA]</scope>
    <source>
        <strain evidence="2">CCNP1411</strain>
        <plasmid evidence="2">pne_5</plasmid>
    </source>
</reference>
<name>A0A7D7LDL6_9NOSO</name>
<dbReference type="EMBL" id="CP054697">
    <property type="protein sequence ID" value="QMS86367.1"/>
    <property type="molecule type" value="Genomic_DNA"/>
</dbReference>
<accession>A0A7D7LDL6</accession>
<keyword evidence="2" id="KW-1185">Reference proteome</keyword>
<protein>
    <submittedName>
        <fullName evidence="1">Uncharacterized protein</fullName>
    </submittedName>
</protein>
<geneLocation type="plasmid" evidence="2">
    <name>pne_5</name>
</geneLocation>
<dbReference type="RefSeq" id="WP_181927399.1">
    <property type="nucleotide sequence ID" value="NZ_CP054697.1"/>
</dbReference>
<organism evidence="1 2">
    <name type="scientific">Nostoc edaphicum CCNP1411</name>
    <dbReference type="NCBI Taxonomy" id="1472755"/>
    <lineage>
        <taxon>Bacteria</taxon>
        <taxon>Bacillati</taxon>
        <taxon>Cyanobacteriota</taxon>
        <taxon>Cyanophyceae</taxon>
        <taxon>Nostocales</taxon>
        <taxon>Nostocaceae</taxon>
        <taxon>Nostoc</taxon>
    </lineage>
</organism>
<gene>
    <name evidence="1" type="ORF">HUN01_01760</name>
</gene>
<dbReference type="AlphaFoldDB" id="A0A7D7LDL6"/>
<evidence type="ECO:0000313" key="1">
    <source>
        <dbReference type="EMBL" id="QMS86367.1"/>
    </source>
</evidence>
<dbReference type="Proteomes" id="UP000514713">
    <property type="component" value="Plasmid pNe_5"/>
</dbReference>